<reference evidence="2 3" key="1">
    <citation type="submission" date="2024-02" db="EMBL/GenBank/DDBJ databases">
        <authorList>
            <person name="Grouzdev D."/>
        </authorList>
    </citation>
    <scope>NUCLEOTIDE SEQUENCE [LARGE SCALE GENOMIC DNA]</scope>
    <source>
        <strain evidence="2 3">9N</strain>
    </source>
</reference>
<feature type="transmembrane region" description="Helical" evidence="1">
    <location>
        <begin position="21"/>
        <end position="40"/>
    </location>
</feature>
<accession>A0ABU7XJ24</accession>
<evidence type="ECO:0000313" key="3">
    <source>
        <dbReference type="Proteomes" id="UP001350748"/>
    </source>
</evidence>
<dbReference type="RefSeq" id="WP_332082414.1">
    <property type="nucleotide sequence ID" value="NZ_JAZHYN010000039.1"/>
</dbReference>
<evidence type="ECO:0000313" key="2">
    <source>
        <dbReference type="EMBL" id="MEF3367369.1"/>
    </source>
</evidence>
<name>A0ABU7XJ24_9HYPH</name>
<feature type="transmembrane region" description="Helical" evidence="1">
    <location>
        <begin position="117"/>
        <end position="136"/>
    </location>
</feature>
<comment type="caution">
    <text evidence="2">The sequence shown here is derived from an EMBL/GenBank/DDBJ whole genome shotgun (WGS) entry which is preliminary data.</text>
</comment>
<evidence type="ECO:0000256" key="1">
    <source>
        <dbReference type="SAM" id="Phobius"/>
    </source>
</evidence>
<feature type="transmembrane region" description="Helical" evidence="1">
    <location>
        <begin position="67"/>
        <end position="96"/>
    </location>
</feature>
<protein>
    <submittedName>
        <fullName evidence="2">DUF2254 domain-containing protein</fullName>
    </submittedName>
</protein>
<dbReference type="Pfam" id="PF10011">
    <property type="entry name" value="DUF2254"/>
    <property type="match status" value="1"/>
</dbReference>
<organism evidence="2 3">
    <name type="scientific">Methylocystis borbori</name>
    <dbReference type="NCBI Taxonomy" id="3118750"/>
    <lineage>
        <taxon>Bacteria</taxon>
        <taxon>Pseudomonadati</taxon>
        <taxon>Pseudomonadota</taxon>
        <taxon>Alphaproteobacteria</taxon>
        <taxon>Hyphomicrobiales</taxon>
        <taxon>Methylocystaceae</taxon>
        <taxon>Methylocystis</taxon>
    </lineage>
</organism>
<keyword evidence="1" id="KW-0472">Membrane</keyword>
<keyword evidence="3" id="KW-1185">Reference proteome</keyword>
<keyword evidence="1" id="KW-0812">Transmembrane</keyword>
<dbReference type="Proteomes" id="UP001350748">
    <property type="component" value="Unassembled WGS sequence"/>
</dbReference>
<dbReference type="EMBL" id="JAZHYN010000039">
    <property type="protein sequence ID" value="MEF3367369.1"/>
    <property type="molecule type" value="Genomic_DNA"/>
</dbReference>
<gene>
    <name evidence="2" type="ORF">V3H18_12565</name>
</gene>
<keyword evidence="1" id="KW-1133">Transmembrane helix</keyword>
<dbReference type="InterPro" id="IPR018723">
    <property type="entry name" value="DUF2254_membrane"/>
</dbReference>
<feature type="transmembrane region" description="Helical" evidence="1">
    <location>
        <begin position="142"/>
        <end position="167"/>
    </location>
</feature>
<sequence>MRGPISPTALLRSTLYALRGGFLLRPLAIALTLGTCGALLSELEERFPAIRRLVPRLLFPSQADPQVAQAILTSIATSMMTVVSIVFAILLMTLTLASTQFSPRILVSFVRDRVTQWTLGVFLGTFSYCIAALPAARALPQPFAPVVTVAGAMALAPICVGWLVYFIHHISNAISVNNIVDRIRRETEFVIDELMPDARRSMQPLEAAGKFPGELEIVLRSRQSGYIRYVDIERLRRAAKTFGVCLRLERRVGHFVPEGVAIMRLSRGDRITEERAVQLLSAIDIGPTRTMQQDVEFGIVQIVDIALRAMSPAINDPTTAISCVDQLGCILIRWISRVPPRSYYFDPPHVLRVAAPWIDFNGLLDLAFEQIRHYAAADAAVSLRLMRVFGDIATTVSDPALHKILAERGRRVLAGCEGKIEDGDLQRLRRRLSLLEAGVAEEDAVAGP</sequence>
<proteinExistence type="predicted"/>